<dbReference type="EMBL" id="CM017321">
    <property type="protein sequence ID" value="KAE7996944.1"/>
    <property type="molecule type" value="Genomic_DNA"/>
</dbReference>
<name>A0A5N6QEY5_9ROSI</name>
<dbReference type="CDD" id="cd05233">
    <property type="entry name" value="SDR_c"/>
    <property type="match status" value="1"/>
</dbReference>
<reference evidence="4 5" key="1">
    <citation type="submission" date="2019-06" db="EMBL/GenBank/DDBJ databases">
        <title>A chromosomal-level reference genome of Carpinus fangiana (Coryloideae, Betulaceae).</title>
        <authorList>
            <person name="Yang X."/>
            <person name="Wang Z."/>
            <person name="Zhang L."/>
            <person name="Hao G."/>
            <person name="Liu J."/>
            <person name="Yang Y."/>
        </authorList>
    </citation>
    <scope>NUCLEOTIDE SEQUENCE [LARGE SCALE GENOMIC DNA]</scope>
    <source>
        <strain evidence="4">Cfa_2016G</strain>
        <tissue evidence="4">Leaf</tissue>
    </source>
</reference>
<dbReference type="PANTHER" id="PTHR43618">
    <property type="entry name" value="7-ALPHA-HYDROXYSTEROID DEHYDROGENASE"/>
    <property type="match status" value="1"/>
</dbReference>
<evidence type="ECO:0000256" key="1">
    <source>
        <dbReference type="ARBA" id="ARBA00006484"/>
    </source>
</evidence>
<dbReference type="AlphaFoldDB" id="A0A5N6QEY5"/>
<keyword evidence="3" id="KW-0560">Oxidoreductase</keyword>
<keyword evidence="5" id="KW-1185">Reference proteome</keyword>
<evidence type="ECO:0000256" key="2">
    <source>
        <dbReference type="ARBA" id="ARBA00022857"/>
    </source>
</evidence>
<dbReference type="Gene3D" id="3.40.50.720">
    <property type="entry name" value="NAD(P)-binding Rossmann-like Domain"/>
    <property type="match status" value="1"/>
</dbReference>
<dbReference type="GO" id="GO:0016491">
    <property type="term" value="F:oxidoreductase activity"/>
    <property type="evidence" value="ECO:0007669"/>
    <property type="project" value="UniProtKB-KW"/>
</dbReference>
<dbReference type="InterPro" id="IPR036291">
    <property type="entry name" value="NAD(P)-bd_dom_sf"/>
</dbReference>
<dbReference type="Proteomes" id="UP000327013">
    <property type="component" value="Chromosome 1"/>
</dbReference>
<dbReference type="InterPro" id="IPR052178">
    <property type="entry name" value="Sec_Metab_Biosynth_SDR"/>
</dbReference>
<sequence>MPSTLQRDSLFSVDGMVAVITGGGSGIGLMMAKGLADNGASKVYIIGRREETLRQAAKYHESIIPLVGDVTSKESLEAAAQKVKQETGYINLLVANAGITGPMLDKLKPRHTVAEFVKYVSQVPMQDFTEVYNMNCTATFYTVIAFLNLLDEGNNRGSLVKSQVIATASTASFLRNPRAGFAYCSSKAALVGMIKSFATFCVPFGIRFNVIAAGLFPSELSTPLLNPFKISQDKALDEEGAFAKTYQPAERAGKEDDMAGTVLYMASRAGAFVNGSVMLVDGGKISTMPATY</sequence>
<evidence type="ECO:0000313" key="4">
    <source>
        <dbReference type="EMBL" id="KAE7996944.1"/>
    </source>
</evidence>
<dbReference type="InterPro" id="IPR002347">
    <property type="entry name" value="SDR_fam"/>
</dbReference>
<dbReference type="SUPFAM" id="SSF51735">
    <property type="entry name" value="NAD(P)-binding Rossmann-fold domains"/>
    <property type="match status" value="1"/>
</dbReference>
<accession>A0A5N6QEY5</accession>
<evidence type="ECO:0000256" key="3">
    <source>
        <dbReference type="ARBA" id="ARBA00023002"/>
    </source>
</evidence>
<keyword evidence="2" id="KW-0521">NADP</keyword>
<dbReference type="PANTHER" id="PTHR43618:SF18">
    <property type="entry name" value="SHORT CHAIN DEHYDROGENASE_REDUCTASE FAMILY (AFU_ORTHOLOGUE AFUA_5G12480)"/>
    <property type="match status" value="1"/>
</dbReference>
<evidence type="ECO:0000313" key="5">
    <source>
        <dbReference type="Proteomes" id="UP000327013"/>
    </source>
</evidence>
<dbReference type="Pfam" id="PF00106">
    <property type="entry name" value="adh_short"/>
    <property type="match status" value="1"/>
</dbReference>
<comment type="similarity">
    <text evidence="1">Belongs to the short-chain dehydrogenases/reductases (SDR) family.</text>
</comment>
<protein>
    <submittedName>
        <fullName evidence="4">Uncharacterized protein</fullName>
    </submittedName>
</protein>
<dbReference type="PRINTS" id="PR00081">
    <property type="entry name" value="GDHRDH"/>
</dbReference>
<proteinExistence type="inferred from homology"/>
<gene>
    <name evidence="4" type="ORF">FH972_001620</name>
</gene>
<dbReference type="OrthoDB" id="1393670at2759"/>
<organism evidence="4 5">
    <name type="scientific">Carpinus fangiana</name>
    <dbReference type="NCBI Taxonomy" id="176857"/>
    <lineage>
        <taxon>Eukaryota</taxon>
        <taxon>Viridiplantae</taxon>
        <taxon>Streptophyta</taxon>
        <taxon>Embryophyta</taxon>
        <taxon>Tracheophyta</taxon>
        <taxon>Spermatophyta</taxon>
        <taxon>Magnoliopsida</taxon>
        <taxon>eudicotyledons</taxon>
        <taxon>Gunneridae</taxon>
        <taxon>Pentapetalae</taxon>
        <taxon>rosids</taxon>
        <taxon>fabids</taxon>
        <taxon>Fagales</taxon>
        <taxon>Betulaceae</taxon>
        <taxon>Carpinus</taxon>
    </lineage>
</organism>